<dbReference type="PANTHER" id="PTHR43566">
    <property type="entry name" value="CONSERVED PROTEIN"/>
    <property type="match status" value="1"/>
</dbReference>
<reference evidence="2" key="1">
    <citation type="submission" date="2022-03" db="EMBL/GenBank/DDBJ databases">
        <title>De novo assembled genomes of Belliella spp. (Cyclobacteriaceae) strains.</title>
        <authorList>
            <person name="Szabo A."/>
            <person name="Korponai K."/>
            <person name="Felfoldi T."/>
        </authorList>
    </citation>
    <scope>NUCLEOTIDE SEQUENCE</scope>
    <source>
        <strain evidence="2">DSM 111903</strain>
    </source>
</reference>
<dbReference type="CDD" id="cd00009">
    <property type="entry name" value="AAA"/>
    <property type="match status" value="1"/>
</dbReference>
<dbReference type="InterPro" id="IPR003593">
    <property type="entry name" value="AAA+_ATPase"/>
</dbReference>
<dbReference type="GO" id="GO:0005524">
    <property type="term" value="F:ATP binding"/>
    <property type="evidence" value="ECO:0007669"/>
    <property type="project" value="UniProtKB-KW"/>
</dbReference>
<feature type="domain" description="AAA+ ATPase" evidence="1">
    <location>
        <begin position="16"/>
        <end position="135"/>
    </location>
</feature>
<name>A0ABS9V8W8_9BACT</name>
<dbReference type="InterPro" id="IPR025420">
    <property type="entry name" value="DUF4143"/>
</dbReference>
<dbReference type="RefSeq" id="WP_241410399.1">
    <property type="nucleotide sequence ID" value="NZ_JAKZGO010000003.1"/>
</dbReference>
<protein>
    <submittedName>
        <fullName evidence="2">ATP-binding protein</fullName>
    </submittedName>
</protein>
<keyword evidence="2" id="KW-0547">Nucleotide-binding</keyword>
<dbReference type="InterPro" id="IPR041682">
    <property type="entry name" value="AAA_14"/>
</dbReference>
<evidence type="ECO:0000313" key="3">
    <source>
        <dbReference type="Proteomes" id="UP001165430"/>
    </source>
</evidence>
<dbReference type="SUPFAM" id="SSF52540">
    <property type="entry name" value="P-loop containing nucleoside triphosphate hydrolases"/>
    <property type="match status" value="1"/>
</dbReference>
<dbReference type="Proteomes" id="UP001165430">
    <property type="component" value="Unassembled WGS sequence"/>
</dbReference>
<accession>A0ABS9V8W8</accession>
<keyword evidence="2" id="KW-0067">ATP-binding</keyword>
<comment type="caution">
    <text evidence="2">The sequence shown here is derived from an EMBL/GenBank/DDBJ whole genome shotgun (WGS) entry which is preliminary data.</text>
</comment>
<organism evidence="2 3">
    <name type="scientific">Belliella alkalica</name>
    <dbReference type="NCBI Taxonomy" id="1730871"/>
    <lineage>
        <taxon>Bacteria</taxon>
        <taxon>Pseudomonadati</taxon>
        <taxon>Bacteroidota</taxon>
        <taxon>Cytophagia</taxon>
        <taxon>Cytophagales</taxon>
        <taxon>Cyclobacteriaceae</taxon>
        <taxon>Belliella</taxon>
    </lineage>
</organism>
<dbReference type="Gene3D" id="3.40.50.300">
    <property type="entry name" value="P-loop containing nucleotide triphosphate hydrolases"/>
    <property type="match status" value="1"/>
</dbReference>
<proteinExistence type="predicted"/>
<keyword evidence="3" id="KW-1185">Reference proteome</keyword>
<sequence length="398" mass="45299">MIQRDLESKLNHGLGSMPVAVILGPRQVGKTTLALELSRAVIGKPIHYLDLELDSDLAKLDDAESYLRRFENQLLIIDEVQRKPELFKTLRGLIDIRKRAGEKAGHFLLLGSASKDLLQQSSETLAGRIRYLELTPFTAWELYEDDSLGFNFEKLWFRGGFPDSYLAKNDKDSWDWRYDFIGTYVEKDIPLFGPQVPAARMKRFWMMLAHYHGQQAVLSEIGKSLEVSHTTIRTYLDTLQDFFMVRQLQPWSGNTKKRLVKSPKVYIRDSGLLHNLLNISSFDQLLGHPLVGSSWEGFVIENTLNSLPSTWKPSYYRSSNQNEIDLVLEGPDDAVWAIEIKKSLAPSISSGFHRAAEDIKATKKFVVYSGSDQFPIKGNTEMIGLIAFLKIIQNLSIQ</sequence>
<evidence type="ECO:0000313" key="2">
    <source>
        <dbReference type="EMBL" id="MCH7412862.1"/>
    </source>
</evidence>
<dbReference type="Pfam" id="PF13635">
    <property type="entry name" value="DUF4143"/>
    <property type="match status" value="1"/>
</dbReference>
<dbReference type="SMART" id="SM00382">
    <property type="entry name" value="AAA"/>
    <property type="match status" value="1"/>
</dbReference>
<gene>
    <name evidence="2" type="ORF">MM213_05140</name>
</gene>
<dbReference type="EMBL" id="JAKZGO010000003">
    <property type="protein sequence ID" value="MCH7412862.1"/>
    <property type="molecule type" value="Genomic_DNA"/>
</dbReference>
<dbReference type="Pfam" id="PF13173">
    <property type="entry name" value="AAA_14"/>
    <property type="match status" value="1"/>
</dbReference>
<dbReference type="PANTHER" id="PTHR43566:SF2">
    <property type="entry name" value="DUF4143 DOMAIN-CONTAINING PROTEIN"/>
    <property type="match status" value="1"/>
</dbReference>
<dbReference type="InterPro" id="IPR027417">
    <property type="entry name" value="P-loop_NTPase"/>
</dbReference>
<evidence type="ECO:0000259" key="1">
    <source>
        <dbReference type="SMART" id="SM00382"/>
    </source>
</evidence>